<reference evidence="7 8" key="1">
    <citation type="journal article" date="2011" name="Proc. Natl. Acad. Sci. U.S.A.">
        <title>Evolutionary erosion of yeast sex chromosomes by mating-type switching accidents.</title>
        <authorList>
            <person name="Gordon J.L."/>
            <person name="Armisen D."/>
            <person name="Proux-Wera E."/>
            <person name="Oheigeartaigh S.S."/>
            <person name="Byrne K.P."/>
            <person name="Wolfe K.H."/>
        </authorList>
    </citation>
    <scope>NUCLEOTIDE SEQUENCE [LARGE SCALE GENOMIC DNA]</scope>
    <source>
        <strain evidence="8">ATCC 10662 / CBS 1146 / NBRC 0425 / NCYC 2629 / NRRL Y-866</strain>
    </source>
</reference>
<name>G8ZLD9_TORDE</name>
<dbReference type="RefSeq" id="XP_003678644.1">
    <property type="nucleotide sequence ID" value="XM_003678596.1"/>
</dbReference>
<evidence type="ECO:0000256" key="3">
    <source>
        <dbReference type="ARBA" id="ARBA00020007"/>
    </source>
</evidence>
<dbReference type="OrthoDB" id="275783at2759"/>
<keyword evidence="6" id="KW-0378">Hydrolase</keyword>
<evidence type="ECO:0000313" key="7">
    <source>
        <dbReference type="EMBL" id="CCE89433.1"/>
    </source>
</evidence>
<keyword evidence="6" id="KW-0963">Cytoplasm</keyword>
<dbReference type="HAMAP" id="MF_00518">
    <property type="entry name" value="Deacylase_Dtd"/>
    <property type="match status" value="1"/>
</dbReference>
<keyword evidence="8" id="KW-1185">Reference proteome</keyword>
<dbReference type="GO" id="GO:0106026">
    <property type="term" value="F:Gly-tRNA(Ala) deacylase activity"/>
    <property type="evidence" value="ECO:0007669"/>
    <property type="project" value="RHEA"/>
</dbReference>
<dbReference type="FunCoup" id="G8ZLD9">
    <property type="interactions" value="1657"/>
</dbReference>
<dbReference type="eggNOG" id="KOG3323">
    <property type="taxonomic scope" value="Eukaryota"/>
</dbReference>
<proteinExistence type="inferred from homology"/>
<dbReference type="InParanoid" id="G8ZLD9"/>
<dbReference type="AlphaFoldDB" id="G8ZLD9"/>
<comment type="similarity">
    <text evidence="1 6">Belongs to the DTD family.</text>
</comment>
<dbReference type="PANTHER" id="PTHR10472">
    <property type="entry name" value="D-TYROSYL-TRNA TYR DEACYLASE"/>
    <property type="match status" value="1"/>
</dbReference>
<comment type="catalytic activity">
    <reaction evidence="4">
        <text>glycyl-tRNA(Ala) + H2O = tRNA(Ala) + glycine + H(+)</text>
        <dbReference type="Rhea" id="RHEA:53744"/>
        <dbReference type="Rhea" id="RHEA-COMP:9657"/>
        <dbReference type="Rhea" id="RHEA-COMP:13640"/>
        <dbReference type="ChEBI" id="CHEBI:15377"/>
        <dbReference type="ChEBI" id="CHEBI:15378"/>
        <dbReference type="ChEBI" id="CHEBI:57305"/>
        <dbReference type="ChEBI" id="CHEBI:78442"/>
        <dbReference type="ChEBI" id="CHEBI:78522"/>
        <dbReference type="EC" id="3.1.1.96"/>
    </reaction>
</comment>
<dbReference type="HOGENOM" id="CLU_076901_0_4_1"/>
<dbReference type="PANTHER" id="PTHR10472:SF5">
    <property type="entry name" value="D-AMINOACYL-TRNA DEACYLASE 1"/>
    <property type="match status" value="1"/>
</dbReference>
<dbReference type="CDD" id="cd00563">
    <property type="entry name" value="Dtyr_deacylase"/>
    <property type="match status" value="1"/>
</dbReference>
<dbReference type="FunFam" id="3.50.80.10:FF:000001">
    <property type="entry name" value="D-aminoacyl-tRNA deacylase"/>
    <property type="match status" value="1"/>
</dbReference>
<protein>
    <recommendedName>
        <fullName evidence="3 6">D-aminoacyl-tRNA deacylase</fullName>
        <ecNumber evidence="2 6">3.1.1.96</ecNumber>
    </recommendedName>
</protein>
<dbReference type="Gene3D" id="3.50.80.10">
    <property type="entry name" value="D-tyrosyl-tRNA(Tyr) deacylase"/>
    <property type="match status" value="1"/>
</dbReference>
<dbReference type="GeneID" id="11502945"/>
<dbReference type="GO" id="GO:0051500">
    <property type="term" value="F:D-tyrosyl-tRNA(Tyr) deacylase activity"/>
    <property type="evidence" value="ECO:0007669"/>
    <property type="project" value="EnsemblFungi"/>
</dbReference>
<comment type="subcellular location">
    <subcellularLocation>
        <location evidence="6">Cytoplasm</location>
    </subcellularLocation>
</comment>
<dbReference type="EMBL" id="HE616742">
    <property type="protein sequence ID" value="CCE89433.1"/>
    <property type="molecule type" value="Genomic_DNA"/>
</dbReference>
<dbReference type="Proteomes" id="UP000005627">
    <property type="component" value="Chromosome 1"/>
</dbReference>
<dbReference type="NCBIfam" id="TIGR00256">
    <property type="entry name" value="D-aminoacyl-tRNA deacylase"/>
    <property type="match status" value="1"/>
</dbReference>
<dbReference type="GO" id="GO:0097358">
    <property type="term" value="F:D-leucyl-tRNA(Leu) deacylase activity"/>
    <property type="evidence" value="ECO:0007669"/>
    <property type="project" value="EnsemblFungi"/>
</dbReference>
<dbReference type="InterPro" id="IPR003732">
    <property type="entry name" value="Daa-tRNA_deacyls_DTD"/>
</dbReference>
<dbReference type="InterPro" id="IPR023509">
    <property type="entry name" value="DTD-like_sf"/>
</dbReference>
<keyword evidence="6" id="KW-0694">RNA-binding</keyword>
<dbReference type="GO" id="GO:0005737">
    <property type="term" value="C:cytoplasm"/>
    <property type="evidence" value="ECO:0007669"/>
    <property type="project" value="UniProtKB-SubCell"/>
</dbReference>
<dbReference type="GO" id="GO:1900829">
    <property type="term" value="P:D-tyrosine catabolic process"/>
    <property type="evidence" value="ECO:0007669"/>
    <property type="project" value="EnsemblFungi"/>
</dbReference>
<evidence type="ECO:0000256" key="1">
    <source>
        <dbReference type="ARBA" id="ARBA00009673"/>
    </source>
</evidence>
<dbReference type="KEGG" id="tdl:TDEL_0A01010"/>
<dbReference type="GO" id="GO:0000049">
    <property type="term" value="F:tRNA binding"/>
    <property type="evidence" value="ECO:0007669"/>
    <property type="project" value="UniProtKB-KW"/>
</dbReference>
<comment type="catalytic activity">
    <reaction evidence="5">
        <text>a D-aminoacyl-tRNA + H2O = a tRNA + a D-alpha-amino acid + H(+)</text>
        <dbReference type="Rhea" id="RHEA:13953"/>
        <dbReference type="Rhea" id="RHEA-COMP:10123"/>
        <dbReference type="Rhea" id="RHEA-COMP:10124"/>
        <dbReference type="ChEBI" id="CHEBI:15377"/>
        <dbReference type="ChEBI" id="CHEBI:15378"/>
        <dbReference type="ChEBI" id="CHEBI:59871"/>
        <dbReference type="ChEBI" id="CHEBI:78442"/>
        <dbReference type="ChEBI" id="CHEBI:79333"/>
        <dbReference type="EC" id="3.1.1.96"/>
    </reaction>
</comment>
<evidence type="ECO:0000313" key="8">
    <source>
        <dbReference type="Proteomes" id="UP000005627"/>
    </source>
</evidence>
<keyword evidence="6" id="KW-0820">tRNA-binding</keyword>
<dbReference type="GO" id="GO:1900832">
    <property type="term" value="P:D-leucine catabolic process"/>
    <property type="evidence" value="ECO:0007669"/>
    <property type="project" value="EnsemblFungi"/>
</dbReference>
<organism evidence="7 8">
    <name type="scientific">Torulaspora delbrueckii</name>
    <name type="common">Yeast</name>
    <name type="synonym">Candida colliculosa</name>
    <dbReference type="NCBI Taxonomy" id="4950"/>
    <lineage>
        <taxon>Eukaryota</taxon>
        <taxon>Fungi</taxon>
        <taxon>Dikarya</taxon>
        <taxon>Ascomycota</taxon>
        <taxon>Saccharomycotina</taxon>
        <taxon>Saccharomycetes</taxon>
        <taxon>Saccharomycetales</taxon>
        <taxon>Saccharomycetaceae</taxon>
        <taxon>Torulaspora</taxon>
    </lineage>
</organism>
<evidence type="ECO:0000256" key="5">
    <source>
        <dbReference type="ARBA" id="ARBA00048018"/>
    </source>
</evidence>
<accession>G8ZLD9</accession>
<evidence type="ECO:0000256" key="2">
    <source>
        <dbReference type="ARBA" id="ARBA00013056"/>
    </source>
</evidence>
<dbReference type="EC" id="3.1.1.96" evidence="2 6"/>
<dbReference type="STRING" id="1076872.G8ZLD9"/>
<dbReference type="Pfam" id="PF02580">
    <property type="entry name" value="Tyr_Deacylase"/>
    <property type="match status" value="1"/>
</dbReference>
<gene>
    <name evidence="7" type="primary">TDEL0A01010</name>
    <name evidence="7" type="ORF">TDEL_0A01010</name>
</gene>
<sequence>MKIVLQKVSHASVVVNSKVISSIKNGYFLLVGITTEDTMDDIEKLSRKVVNLRIFGDEPDGFWKKNIKEVQGEILSVSQFTLCARTKKGTKPDFHLAQRGHIAKELYNNFLKLLGDSIGPEKVQDGEFGAMMSCSLTNEGPITILLDSKE</sequence>
<dbReference type="SUPFAM" id="SSF69500">
    <property type="entry name" value="DTD-like"/>
    <property type="match status" value="1"/>
</dbReference>
<evidence type="ECO:0000256" key="4">
    <source>
        <dbReference type="ARBA" id="ARBA00047676"/>
    </source>
</evidence>
<evidence type="ECO:0000256" key="6">
    <source>
        <dbReference type="RuleBase" id="RU003470"/>
    </source>
</evidence>